<comment type="caution">
    <text evidence="2">The sequence shown here is derived from an EMBL/GenBank/DDBJ whole genome shotgun (WGS) entry which is preliminary data.</text>
</comment>
<gene>
    <name evidence="2" type="ORF">NDU88_009781</name>
</gene>
<evidence type="ECO:0000313" key="2">
    <source>
        <dbReference type="EMBL" id="KAJ1143473.1"/>
    </source>
</evidence>
<evidence type="ECO:0000313" key="3">
    <source>
        <dbReference type="Proteomes" id="UP001066276"/>
    </source>
</evidence>
<sequence length="112" mass="12941">MTSIRVLWVLNIISAYNTHTSFAPYFQGEKVRVIRLQIRGCDPEDAEPGWPLRPPDREEELRRRTQATGTRCECCPELGRARVTKREQRWAEVRRAGRRWVTPGEAEATSCG</sequence>
<proteinExistence type="predicted"/>
<dbReference type="AlphaFoldDB" id="A0AAV7QYH3"/>
<accession>A0AAV7QYH3</accession>
<reference evidence="2" key="1">
    <citation type="journal article" date="2022" name="bioRxiv">
        <title>Sequencing and chromosome-scale assembly of the giantPleurodeles waltlgenome.</title>
        <authorList>
            <person name="Brown T."/>
            <person name="Elewa A."/>
            <person name="Iarovenko S."/>
            <person name="Subramanian E."/>
            <person name="Araus A.J."/>
            <person name="Petzold A."/>
            <person name="Susuki M."/>
            <person name="Suzuki K.-i.T."/>
            <person name="Hayashi T."/>
            <person name="Toyoda A."/>
            <person name="Oliveira C."/>
            <person name="Osipova E."/>
            <person name="Leigh N.D."/>
            <person name="Simon A."/>
            <person name="Yun M.H."/>
        </authorList>
    </citation>
    <scope>NUCLEOTIDE SEQUENCE</scope>
    <source>
        <strain evidence="2">20211129_DDA</strain>
        <tissue evidence="2">Liver</tissue>
    </source>
</reference>
<feature type="region of interest" description="Disordered" evidence="1">
    <location>
        <begin position="45"/>
        <end position="64"/>
    </location>
</feature>
<dbReference type="Proteomes" id="UP001066276">
    <property type="component" value="Chromosome 6"/>
</dbReference>
<dbReference type="EMBL" id="JANPWB010000010">
    <property type="protein sequence ID" value="KAJ1143473.1"/>
    <property type="molecule type" value="Genomic_DNA"/>
</dbReference>
<organism evidence="2 3">
    <name type="scientific">Pleurodeles waltl</name>
    <name type="common">Iberian ribbed newt</name>
    <dbReference type="NCBI Taxonomy" id="8319"/>
    <lineage>
        <taxon>Eukaryota</taxon>
        <taxon>Metazoa</taxon>
        <taxon>Chordata</taxon>
        <taxon>Craniata</taxon>
        <taxon>Vertebrata</taxon>
        <taxon>Euteleostomi</taxon>
        <taxon>Amphibia</taxon>
        <taxon>Batrachia</taxon>
        <taxon>Caudata</taxon>
        <taxon>Salamandroidea</taxon>
        <taxon>Salamandridae</taxon>
        <taxon>Pleurodelinae</taxon>
        <taxon>Pleurodeles</taxon>
    </lineage>
</organism>
<keyword evidence="3" id="KW-1185">Reference proteome</keyword>
<feature type="compositionally biased region" description="Basic and acidic residues" evidence="1">
    <location>
        <begin position="54"/>
        <end position="63"/>
    </location>
</feature>
<protein>
    <submittedName>
        <fullName evidence="2">Uncharacterized protein</fullName>
    </submittedName>
</protein>
<name>A0AAV7QYH3_PLEWA</name>
<evidence type="ECO:0000256" key="1">
    <source>
        <dbReference type="SAM" id="MobiDB-lite"/>
    </source>
</evidence>